<dbReference type="GO" id="GO:0005634">
    <property type="term" value="C:nucleus"/>
    <property type="evidence" value="ECO:0007669"/>
    <property type="project" value="UniProtKB-SubCell"/>
</dbReference>
<feature type="site" description="Histone H3K4me3 binding" evidence="7">
    <location>
        <position position="178"/>
    </location>
</feature>
<feature type="binding site" evidence="8">
    <location>
        <position position="203"/>
    </location>
    <ligand>
        <name>Zn(2+)</name>
        <dbReference type="ChEBI" id="CHEBI:29105"/>
        <label>1</label>
    </ligand>
</feature>
<dbReference type="Proteomes" id="UP000664859">
    <property type="component" value="Unassembled WGS sequence"/>
</dbReference>
<dbReference type="SMART" id="SM00249">
    <property type="entry name" value="PHD"/>
    <property type="match status" value="1"/>
</dbReference>
<feature type="domain" description="PHD-type" evidence="11">
    <location>
        <begin position="176"/>
        <end position="225"/>
    </location>
</feature>
<keyword evidence="4 9" id="KW-0863">Zinc-finger</keyword>
<evidence type="ECO:0000259" key="11">
    <source>
        <dbReference type="PROSITE" id="PS50016"/>
    </source>
</evidence>
<keyword evidence="6" id="KW-0539">Nucleus</keyword>
<feature type="binding site" evidence="8">
    <location>
        <position position="219"/>
    </location>
    <ligand>
        <name>Zn(2+)</name>
        <dbReference type="ChEBI" id="CHEBI:29105"/>
        <label>2</label>
    </ligand>
</feature>
<feature type="binding site" evidence="8">
    <location>
        <position position="206"/>
    </location>
    <ligand>
        <name>Zn(2+)</name>
        <dbReference type="ChEBI" id="CHEBI:29105"/>
        <label>1</label>
    </ligand>
</feature>
<evidence type="ECO:0000256" key="2">
    <source>
        <dbReference type="ARBA" id="ARBA00010210"/>
    </source>
</evidence>
<dbReference type="InterPro" id="IPR019786">
    <property type="entry name" value="Zinc_finger_PHD-type_CS"/>
</dbReference>
<protein>
    <recommendedName>
        <fullName evidence="11">PHD-type domain-containing protein</fullName>
    </recommendedName>
</protein>
<dbReference type="CDD" id="cd15505">
    <property type="entry name" value="PHD_ING"/>
    <property type="match status" value="1"/>
</dbReference>
<dbReference type="InterPro" id="IPR019787">
    <property type="entry name" value="Znf_PHD-finger"/>
</dbReference>
<evidence type="ECO:0000313" key="13">
    <source>
        <dbReference type="Proteomes" id="UP000664859"/>
    </source>
</evidence>
<evidence type="ECO:0000256" key="5">
    <source>
        <dbReference type="ARBA" id="ARBA00022833"/>
    </source>
</evidence>
<comment type="subcellular location">
    <subcellularLocation>
        <location evidence="1">Nucleus</location>
    </subcellularLocation>
</comment>
<feature type="region of interest" description="Disordered" evidence="10">
    <location>
        <begin position="309"/>
        <end position="430"/>
    </location>
</feature>
<evidence type="ECO:0000256" key="7">
    <source>
        <dbReference type="PIRSR" id="PIRSR628651-50"/>
    </source>
</evidence>
<accession>A0A835Z065</accession>
<feature type="binding site" evidence="8">
    <location>
        <position position="179"/>
    </location>
    <ligand>
        <name>Zn(2+)</name>
        <dbReference type="ChEBI" id="CHEBI:29105"/>
        <label>1</label>
    </ligand>
</feature>
<feature type="binding site" evidence="8">
    <location>
        <position position="197"/>
    </location>
    <ligand>
        <name>Zn(2+)</name>
        <dbReference type="ChEBI" id="CHEBI:29105"/>
        <label>2</label>
    </ligand>
</feature>
<evidence type="ECO:0000256" key="3">
    <source>
        <dbReference type="ARBA" id="ARBA00022723"/>
    </source>
</evidence>
<gene>
    <name evidence="12" type="ORF">JKP88DRAFT_268528</name>
</gene>
<feature type="binding site" evidence="8">
    <location>
        <position position="181"/>
    </location>
    <ligand>
        <name>Zn(2+)</name>
        <dbReference type="ChEBI" id="CHEBI:29105"/>
        <label>1</label>
    </ligand>
</feature>
<dbReference type="InterPro" id="IPR013083">
    <property type="entry name" value="Znf_RING/FYVE/PHD"/>
</dbReference>
<proteinExistence type="inferred from homology"/>
<dbReference type="Gene3D" id="3.30.40.10">
    <property type="entry name" value="Zinc/RING finger domain, C3HC4 (zinc finger)"/>
    <property type="match status" value="1"/>
</dbReference>
<dbReference type="AlphaFoldDB" id="A0A835Z065"/>
<evidence type="ECO:0000313" key="12">
    <source>
        <dbReference type="EMBL" id="KAG5184546.1"/>
    </source>
</evidence>
<evidence type="ECO:0000256" key="10">
    <source>
        <dbReference type="SAM" id="MobiDB-lite"/>
    </source>
</evidence>
<evidence type="ECO:0000256" key="1">
    <source>
        <dbReference type="ARBA" id="ARBA00004123"/>
    </source>
</evidence>
<feature type="site" description="Histone H3K4me3 binding" evidence="7">
    <location>
        <position position="201"/>
    </location>
</feature>
<dbReference type="PANTHER" id="PTHR10333">
    <property type="entry name" value="INHIBITOR OF GROWTH PROTEIN"/>
    <property type="match status" value="1"/>
</dbReference>
<feature type="site" description="Histone H3K4me3 binding" evidence="7">
    <location>
        <position position="189"/>
    </location>
</feature>
<keyword evidence="3 8" id="KW-0479">Metal-binding</keyword>
<evidence type="ECO:0000256" key="6">
    <source>
        <dbReference type="ARBA" id="ARBA00023242"/>
    </source>
</evidence>
<comment type="similarity">
    <text evidence="2">Belongs to the ING family.</text>
</comment>
<sequence length="430" mass="44755">MEAVKLELLQLVIQTRTRNQAAAVLPSQLRQHKTYTALSHTAALAARAVRLQKLQTEFASQVYNVLDDALGNMDSIIRCAGGSGAAAPDGTALLFRKLESLAGKKRRRGGTAQPKAQETHVSTSAAALSTAVEGGSGVSGWVDGLGAQAAAAAAAWEEAQRPAAVAPIAAQAKNERRYCHCGGVASGKMIACDSDNCPNEWYHYACVGITPPAPSQWLCADCGGPPYPPSVPGGVLSYSNPPKPAGLLLALPPPSVLAPPETGEEGSSRKRPRQSQRVPAAASLEGKDSVPRGVPFYAQLMGLQPLAPAWGGAETDEGRCRKQQQPQCARANGAEKDPMEQAGGEGDEDGEKGNADSKEEEGGGDEAGEAQAYEELGKRQQKPSSATVSPAATLVADCGQENDRQLRGGHSDMASGSNRPPASPCRHAAW</sequence>
<evidence type="ECO:0000256" key="9">
    <source>
        <dbReference type="PROSITE-ProRule" id="PRU00146"/>
    </source>
</evidence>
<keyword evidence="13" id="KW-1185">Reference proteome</keyword>
<feature type="compositionally biased region" description="Basic and acidic residues" evidence="10">
    <location>
        <begin position="351"/>
        <end position="361"/>
    </location>
</feature>
<dbReference type="EMBL" id="JAFCMP010000160">
    <property type="protein sequence ID" value="KAG5184546.1"/>
    <property type="molecule type" value="Genomic_DNA"/>
</dbReference>
<dbReference type="PROSITE" id="PS01359">
    <property type="entry name" value="ZF_PHD_1"/>
    <property type="match status" value="1"/>
</dbReference>
<evidence type="ECO:0000256" key="8">
    <source>
        <dbReference type="PIRSR" id="PIRSR628651-51"/>
    </source>
</evidence>
<feature type="site" description="Histone H3K4me3 binding" evidence="7">
    <location>
        <position position="193"/>
    </location>
</feature>
<dbReference type="InterPro" id="IPR001965">
    <property type="entry name" value="Znf_PHD"/>
</dbReference>
<dbReference type="SUPFAM" id="SSF57903">
    <property type="entry name" value="FYVE/PHD zinc finger"/>
    <property type="match status" value="1"/>
</dbReference>
<evidence type="ECO:0000256" key="4">
    <source>
        <dbReference type="ARBA" id="ARBA00022771"/>
    </source>
</evidence>
<name>A0A835Z065_9STRA</name>
<keyword evidence="5 8" id="KW-0862">Zinc</keyword>
<feature type="binding site" evidence="8">
    <location>
        <position position="222"/>
    </location>
    <ligand>
        <name>Zn(2+)</name>
        <dbReference type="ChEBI" id="CHEBI:29105"/>
        <label>2</label>
    </ligand>
</feature>
<feature type="compositionally biased region" description="Basic and acidic residues" evidence="10">
    <location>
        <begin position="401"/>
        <end position="410"/>
    </location>
</feature>
<comment type="caution">
    <text evidence="12">The sequence shown here is derived from an EMBL/GenBank/DDBJ whole genome shotgun (WGS) entry which is preliminary data.</text>
</comment>
<dbReference type="InterPro" id="IPR011011">
    <property type="entry name" value="Znf_FYVE_PHD"/>
</dbReference>
<dbReference type="PROSITE" id="PS50016">
    <property type="entry name" value="ZF_PHD_2"/>
    <property type="match status" value="1"/>
</dbReference>
<reference evidence="12" key="1">
    <citation type="submission" date="2021-02" db="EMBL/GenBank/DDBJ databases">
        <title>First Annotated Genome of the Yellow-green Alga Tribonema minus.</title>
        <authorList>
            <person name="Mahan K.M."/>
        </authorList>
    </citation>
    <scope>NUCLEOTIDE SEQUENCE</scope>
    <source>
        <strain evidence="12">UTEX B ZZ1240</strain>
    </source>
</reference>
<organism evidence="12 13">
    <name type="scientific">Tribonema minus</name>
    <dbReference type="NCBI Taxonomy" id="303371"/>
    <lineage>
        <taxon>Eukaryota</taxon>
        <taxon>Sar</taxon>
        <taxon>Stramenopiles</taxon>
        <taxon>Ochrophyta</taxon>
        <taxon>PX clade</taxon>
        <taxon>Xanthophyceae</taxon>
        <taxon>Tribonematales</taxon>
        <taxon>Tribonemataceae</taxon>
        <taxon>Tribonema</taxon>
    </lineage>
</organism>
<feature type="region of interest" description="Disordered" evidence="10">
    <location>
        <begin position="250"/>
        <end position="291"/>
    </location>
</feature>
<dbReference type="GO" id="GO:0008270">
    <property type="term" value="F:zinc ion binding"/>
    <property type="evidence" value="ECO:0007669"/>
    <property type="project" value="UniProtKB-KW"/>
</dbReference>
<feature type="binding site" evidence="8">
    <location>
        <position position="192"/>
    </location>
    <ligand>
        <name>Zn(2+)</name>
        <dbReference type="ChEBI" id="CHEBI:29105"/>
        <label>2</label>
    </ligand>
</feature>
<dbReference type="OrthoDB" id="5411773at2759"/>
<dbReference type="InterPro" id="IPR028651">
    <property type="entry name" value="ING_fam"/>
</dbReference>